<evidence type="ECO:0000259" key="3">
    <source>
        <dbReference type="Pfam" id="PF13514"/>
    </source>
</evidence>
<feature type="coiled-coil region" evidence="1">
    <location>
        <begin position="738"/>
        <end position="779"/>
    </location>
</feature>
<feature type="transmembrane region" description="Helical" evidence="2">
    <location>
        <begin position="459"/>
        <end position="476"/>
    </location>
</feature>
<feature type="coiled-coil region" evidence="1">
    <location>
        <begin position="218"/>
        <end position="281"/>
    </location>
</feature>
<keyword evidence="2" id="KW-0472">Membrane</keyword>
<evidence type="ECO:0000313" key="4">
    <source>
        <dbReference type="EMBL" id="VYU22324.1"/>
    </source>
</evidence>
<feature type="transmembrane region" description="Helical" evidence="2">
    <location>
        <begin position="436"/>
        <end position="453"/>
    </location>
</feature>
<keyword evidence="2" id="KW-0812">Transmembrane</keyword>
<evidence type="ECO:0000256" key="1">
    <source>
        <dbReference type="SAM" id="Coils"/>
    </source>
</evidence>
<dbReference type="SUPFAM" id="SSF52540">
    <property type="entry name" value="P-loop containing nucleoside triphosphate hydrolases"/>
    <property type="match status" value="1"/>
</dbReference>
<feature type="coiled-coil region" evidence="1">
    <location>
        <begin position="589"/>
        <end position="658"/>
    </location>
</feature>
<feature type="coiled-coil region" evidence="1">
    <location>
        <begin position="359"/>
        <end position="424"/>
    </location>
</feature>
<accession>A0A6N3D373</accession>
<dbReference type="PANTHER" id="PTHR41259:SF1">
    <property type="entry name" value="DOUBLE-STRAND BREAK REPAIR RAD50 ATPASE, PUTATIVE-RELATED"/>
    <property type="match status" value="1"/>
</dbReference>
<keyword evidence="1" id="KW-0175">Coiled coil</keyword>
<name>A0A6N3D373_9CLOT</name>
<dbReference type="PANTHER" id="PTHR41259">
    <property type="entry name" value="DOUBLE-STRAND BREAK REPAIR RAD50 ATPASE, PUTATIVE-RELATED"/>
    <property type="match status" value="1"/>
</dbReference>
<reference evidence="4" key="1">
    <citation type="submission" date="2019-11" db="EMBL/GenBank/DDBJ databases">
        <authorList>
            <person name="Feng L."/>
        </authorList>
    </citation>
    <scope>NUCLEOTIDE SEQUENCE</scope>
    <source>
        <strain evidence="4">CTertiumLFYP3</strain>
    </source>
</reference>
<keyword evidence="2" id="KW-1133">Transmembrane helix</keyword>
<dbReference type="RefSeq" id="WP_156626265.1">
    <property type="nucleotide sequence ID" value="NZ_CACRTO010000018.1"/>
</dbReference>
<dbReference type="EMBL" id="CACRTO010000018">
    <property type="protein sequence ID" value="VYU22324.1"/>
    <property type="molecule type" value="Genomic_DNA"/>
</dbReference>
<evidence type="ECO:0000256" key="2">
    <source>
        <dbReference type="SAM" id="Phobius"/>
    </source>
</evidence>
<proteinExistence type="predicted"/>
<dbReference type="Gene3D" id="3.40.50.300">
    <property type="entry name" value="P-loop containing nucleotide triphosphate hydrolases"/>
    <property type="match status" value="2"/>
</dbReference>
<dbReference type="InterPro" id="IPR038734">
    <property type="entry name" value="YhaN_AAA"/>
</dbReference>
<dbReference type="Pfam" id="PF13514">
    <property type="entry name" value="AAA_27"/>
    <property type="match status" value="1"/>
</dbReference>
<feature type="domain" description="YhaN AAA" evidence="3">
    <location>
        <begin position="1"/>
        <end position="58"/>
    </location>
</feature>
<sequence length="907" mass="105600">MIINKLNIISFGGLKDNVIELNDNINLIYGENEKGKSTIQNFIRVWLYGMNSKRTKDIKSNDRLRFMPLSGEKIRGELYVTHNNRSYIISRSFGGTKKEDTSEILDLETGEEVLDIPKDEPGRYFLNVNSQTFYKTLFINQLGVSISRDKEEEIIDKAANLLNSDSDNISVQKALEKLEAIKKSITTPRKTGELDLLRNRLEALNTERYEGYRLSKENIDKEELLISLKEKRKETRRELNNLDIYKKYIKKVKLRKEYEDITEYLRKKEELKLKEKSIEESISSRNGIIDEGIISDIKDENSLYLSLLDMRSEEEKSLKESKEMYSKTIESSKGLAFVEGLSSEDKNKFIKATMERDTLKEKISTYESLNKSIEEINDDINNKEKLIGEAINFKGVRDEIRDVLVKYEEKLKELKFKAENYNKSDEERNIGSVKSLTYVSILLAIISTLLTIFKVNIYILLGSFGILALVLFRLISLKSKSSGRDKGNISIKKLKDEIEELEREIFKYTKLVSVNSYEGFIKKLKLFDEYNLYVEKQNIMLREKEAQISVLNIDSAKENYEINEGYIREILEASDAKDINEVIIMFSKYDEVNKEVLALKIDIEKEEKSIEKLNNEINIRERRIREKLDNIGLGSIELSEIEEKLLEIKEKIKQREDILKSLESINAAYEALTKDKDIDSIKEELKNIINENINYSYSSEEEIDNQVSIKSNELIEIEKEIKDVENYLKNRFIGKRTIPLIEEEISEVKEKIKKLELLLKSCEIAIENMNETIREVRGNFGTILNSNVIDYFKKITNNEYSDVMVSDSYDMKVRKGKEILPGGVLSNGANDQLYLSLRLSFIDMIYKGVEYPLIVDEAFVQYDDFRIETALDMLLSTNFAQLIIFTCQVREERIFNNKKINFNYIKL</sequence>
<feature type="coiled-coil region" evidence="1">
    <location>
        <begin position="484"/>
        <end position="511"/>
    </location>
</feature>
<organism evidence="4">
    <name type="scientific">Clostridium tertium</name>
    <dbReference type="NCBI Taxonomy" id="1559"/>
    <lineage>
        <taxon>Bacteria</taxon>
        <taxon>Bacillati</taxon>
        <taxon>Bacillota</taxon>
        <taxon>Clostridia</taxon>
        <taxon>Eubacteriales</taxon>
        <taxon>Clostridiaceae</taxon>
        <taxon>Clostridium</taxon>
    </lineage>
</organism>
<dbReference type="AlphaFoldDB" id="A0A6N3D373"/>
<protein>
    <recommendedName>
        <fullName evidence="3">YhaN AAA domain-containing protein</fullName>
    </recommendedName>
</protein>
<gene>
    <name evidence="4" type="ORF">CTLFYP3_01799</name>
</gene>
<dbReference type="InterPro" id="IPR027417">
    <property type="entry name" value="P-loop_NTPase"/>
</dbReference>